<organism evidence="6 7">
    <name type="scientific">Pseudoduganella guangdongensis</name>
    <dbReference type="NCBI Taxonomy" id="2692179"/>
    <lineage>
        <taxon>Bacteria</taxon>
        <taxon>Pseudomonadati</taxon>
        <taxon>Pseudomonadota</taxon>
        <taxon>Betaproteobacteria</taxon>
        <taxon>Burkholderiales</taxon>
        <taxon>Oxalobacteraceae</taxon>
        <taxon>Telluria group</taxon>
        <taxon>Pseudoduganella</taxon>
    </lineage>
</organism>
<reference evidence="6 7" key="1">
    <citation type="submission" date="2019-12" db="EMBL/GenBank/DDBJ databases">
        <title>Novel species isolated from a subtropical stream in China.</title>
        <authorList>
            <person name="Lu H."/>
        </authorList>
    </citation>
    <scope>NUCLEOTIDE SEQUENCE [LARGE SCALE GENOMIC DNA]</scope>
    <source>
        <strain evidence="6 7">DS3</strain>
    </source>
</reference>
<name>A0A6N9HHL1_9BURK</name>
<dbReference type="GO" id="GO:0032259">
    <property type="term" value="P:methylation"/>
    <property type="evidence" value="ECO:0007669"/>
    <property type="project" value="UniProtKB-KW"/>
</dbReference>
<keyword evidence="2 6" id="KW-0808">Transferase</keyword>
<dbReference type="RefSeq" id="WP_161026072.1">
    <property type="nucleotide sequence ID" value="NZ_WWCJ01000008.1"/>
</dbReference>
<keyword evidence="4" id="KW-1133">Transmembrane helix</keyword>
<evidence type="ECO:0000256" key="4">
    <source>
        <dbReference type="SAM" id="Phobius"/>
    </source>
</evidence>
<dbReference type="AlphaFoldDB" id="A0A6N9HHL1"/>
<dbReference type="SUPFAM" id="SSF53335">
    <property type="entry name" value="S-adenosyl-L-methionine-dependent methyltransferases"/>
    <property type="match status" value="1"/>
</dbReference>
<accession>A0A6N9HHL1</accession>
<dbReference type="Proteomes" id="UP000448575">
    <property type="component" value="Unassembled WGS sequence"/>
</dbReference>
<dbReference type="InterPro" id="IPR026170">
    <property type="entry name" value="FAM173A/B"/>
</dbReference>
<dbReference type="PANTHER" id="PTHR13610:SF11">
    <property type="entry name" value="METHYLTRANSFERASE DOMAIN-CONTAINING PROTEIN"/>
    <property type="match status" value="1"/>
</dbReference>
<dbReference type="GO" id="GO:0016279">
    <property type="term" value="F:protein-lysine N-methyltransferase activity"/>
    <property type="evidence" value="ECO:0007669"/>
    <property type="project" value="InterPro"/>
</dbReference>
<dbReference type="Pfam" id="PF13649">
    <property type="entry name" value="Methyltransf_25"/>
    <property type="match status" value="1"/>
</dbReference>
<dbReference type="CDD" id="cd02440">
    <property type="entry name" value="AdoMet_MTases"/>
    <property type="match status" value="1"/>
</dbReference>
<evidence type="ECO:0000313" key="6">
    <source>
        <dbReference type="EMBL" id="MYN03098.1"/>
    </source>
</evidence>
<dbReference type="PANTHER" id="PTHR13610">
    <property type="entry name" value="METHYLTRANSFERASE DOMAIN-CONTAINING PROTEIN"/>
    <property type="match status" value="1"/>
</dbReference>
<comment type="caution">
    <text evidence="6">The sequence shown here is derived from an EMBL/GenBank/DDBJ whole genome shotgun (WGS) entry which is preliminary data.</text>
</comment>
<proteinExistence type="predicted"/>
<keyword evidence="3" id="KW-0949">S-adenosyl-L-methionine</keyword>
<dbReference type="InterPro" id="IPR029063">
    <property type="entry name" value="SAM-dependent_MTases_sf"/>
</dbReference>
<gene>
    <name evidence="6" type="ORF">GTP41_13390</name>
</gene>
<evidence type="ECO:0000256" key="2">
    <source>
        <dbReference type="ARBA" id="ARBA00022679"/>
    </source>
</evidence>
<dbReference type="EMBL" id="WWCJ01000008">
    <property type="protein sequence ID" value="MYN03098.1"/>
    <property type="molecule type" value="Genomic_DNA"/>
</dbReference>
<feature type="domain" description="Methyltransferase" evidence="5">
    <location>
        <begin position="134"/>
        <end position="222"/>
    </location>
</feature>
<keyword evidence="1 6" id="KW-0489">Methyltransferase</keyword>
<evidence type="ECO:0000256" key="1">
    <source>
        <dbReference type="ARBA" id="ARBA00022603"/>
    </source>
</evidence>
<dbReference type="Gene3D" id="3.40.50.150">
    <property type="entry name" value="Vaccinia Virus protein VP39"/>
    <property type="match status" value="1"/>
</dbReference>
<sequence length="255" mass="27718">MPPKRSPLKIPALQALLVQAGALLPCAALAVAADAAGVGLTLLHAALLQGVLAAALSWKLGLARWWLPIQLLFPLALLAGLALRLPPWLAGLAFLVLLGWYWSTYRTQVPYYPSNRHVWQAVLAQLPQGRALRVIDIGSGLGGFTLHLATARAESEITGIELAPVPWLVSRLRAALTGSRARFVRGDYEQLNFADYDLVFAYLSPAAMPALWRKAQREMRPGTLLASYEFEIPVANGVKTILTTEGGPPLYIREI</sequence>
<feature type="transmembrane region" description="Helical" evidence="4">
    <location>
        <begin position="88"/>
        <end position="105"/>
    </location>
</feature>
<dbReference type="InterPro" id="IPR041698">
    <property type="entry name" value="Methyltransf_25"/>
</dbReference>
<keyword evidence="4" id="KW-0812">Transmembrane</keyword>
<evidence type="ECO:0000256" key="3">
    <source>
        <dbReference type="ARBA" id="ARBA00022691"/>
    </source>
</evidence>
<keyword evidence="4" id="KW-0472">Membrane</keyword>
<keyword evidence="7" id="KW-1185">Reference proteome</keyword>
<evidence type="ECO:0000259" key="5">
    <source>
        <dbReference type="Pfam" id="PF13649"/>
    </source>
</evidence>
<feature type="transmembrane region" description="Helical" evidence="4">
    <location>
        <begin position="42"/>
        <end position="58"/>
    </location>
</feature>
<evidence type="ECO:0000313" key="7">
    <source>
        <dbReference type="Proteomes" id="UP000448575"/>
    </source>
</evidence>
<protein>
    <submittedName>
        <fullName evidence="6">Methyltransferase domain-containing protein</fullName>
    </submittedName>
</protein>